<evidence type="ECO:0000259" key="2">
    <source>
        <dbReference type="Pfam" id="PF13439"/>
    </source>
</evidence>
<organism evidence="3 4">
    <name type="scientific">Geoalkalibacter halelectricus</name>
    <dbReference type="NCBI Taxonomy" id="2847045"/>
    <lineage>
        <taxon>Bacteria</taxon>
        <taxon>Pseudomonadati</taxon>
        <taxon>Thermodesulfobacteriota</taxon>
        <taxon>Desulfuromonadia</taxon>
        <taxon>Desulfuromonadales</taxon>
        <taxon>Geoalkalibacteraceae</taxon>
        <taxon>Geoalkalibacter</taxon>
    </lineage>
</organism>
<evidence type="ECO:0000313" key="4">
    <source>
        <dbReference type="Proteomes" id="UP001060414"/>
    </source>
</evidence>
<dbReference type="EMBL" id="CP092109">
    <property type="protein sequence ID" value="UWZ78806.1"/>
    <property type="molecule type" value="Genomic_DNA"/>
</dbReference>
<name>A0ABY5ZJ96_9BACT</name>
<dbReference type="PANTHER" id="PTHR45947:SF3">
    <property type="entry name" value="SULFOQUINOVOSYL TRANSFERASE SQD2"/>
    <property type="match status" value="1"/>
</dbReference>
<dbReference type="InterPro" id="IPR050194">
    <property type="entry name" value="Glycosyltransferase_grp1"/>
</dbReference>
<dbReference type="CDD" id="cd03814">
    <property type="entry name" value="GT4-like"/>
    <property type="match status" value="1"/>
</dbReference>
<feature type="region of interest" description="Disordered" evidence="1">
    <location>
        <begin position="379"/>
        <end position="406"/>
    </location>
</feature>
<dbReference type="RefSeq" id="WP_260747165.1">
    <property type="nucleotide sequence ID" value="NZ_CP092109.1"/>
</dbReference>
<proteinExistence type="predicted"/>
<dbReference type="SUPFAM" id="SSF53756">
    <property type="entry name" value="UDP-Glycosyltransferase/glycogen phosphorylase"/>
    <property type="match status" value="1"/>
</dbReference>
<accession>A0ABY5ZJ96</accession>
<dbReference type="Pfam" id="PF13692">
    <property type="entry name" value="Glyco_trans_1_4"/>
    <property type="match status" value="1"/>
</dbReference>
<dbReference type="Proteomes" id="UP001060414">
    <property type="component" value="Chromosome"/>
</dbReference>
<dbReference type="PANTHER" id="PTHR45947">
    <property type="entry name" value="SULFOQUINOVOSYL TRANSFERASE SQD2"/>
    <property type="match status" value="1"/>
</dbReference>
<feature type="domain" description="Glycosyltransferase subfamily 4-like N-terminal" evidence="2">
    <location>
        <begin position="18"/>
        <end position="185"/>
    </location>
</feature>
<sequence>MKQHLKIALVTETYLPQINGVSKTLDRLVTHLLEHGDSVHLLAPRYRDNPPQERPGLAISTFKALALPNYPEILLPFTRPARVARILRDAAPDVVHIATEGPLGWAALRAAQKLGLPVISSYHTNFSQYMASYRLGLIEGGVWRYLRWFHNHTAHTFCPTPSIREILLAKGFERVGTWGRGVDSRRFDPAKRDVQLRTELGFAPQDLVFVYCGRLAAEKNLPLLMSAFADLADPRARLLLIGDGPLRAKLAAEADPRVVFTGYRQGEDLARLYACADVMAFPSLTETFGNVMLEAMASGLPVIGFRVPGPQDIVVNGRTGQLVTEISAAALTRAMAHYLEQRDLVPSQGVNARQHALGQNWQQINEVVRRAYHQACAGGPSGKIRAPRSEAAATLKIPDSQGDSSC</sequence>
<gene>
    <name evidence="3" type="ORF">L9S41_14125</name>
</gene>
<dbReference type="InterPro" id="IPR028098">
    <property type="entry name" value="Glyco_trans_4-like_N"/>
</dbReference>
<dbReference type="Gene3D" id="3.40.50.2000">
    <property type="entry name" value="Glycogen Phosphorylase B"/>
    <property type="match status" value="2"/>
</dbReference>
<reference evidence="3" key="1">
    <citation type="journal article" date="2022" name="Environ. Microbiol.">
        <title>Geoalkalibacter halelectricus SAP #1 sp. nov. possessing extracellular electron transfer and mineral#reducing capabilities from a haloalkaline environment.</title>
        <authorList>
            <person name="Yadav S."/>
            <person name="Singh R."/>
            <person name="Sundharam S.S."/>
            <person name="Chaudhary S."/>
            <person name="Krishnamurthi S."/>
            <person name="Patil S.A."/>
        </authorList>
    </citation>
    <scope>NUCLEOTIDE SEQUENCE</scope>
    <source>
        <strain evidence="3">SAP-1</strain>
    </source>
</reference>
<protein>
    <submittedName>
        <fullName evidence="3">Glycosyltransferase family 1 protein</fullName>
    </submittedName>
</protein>
<evidence type="ECO:0000313" key="3">
    <source>
        <dbReference type="EMBL" id="UWZ78806.1"/>
    </source>
</evidence>
<keyword evidence="4" id="KW-1185">Reference proteome</keyword>
<evidence type="ECO:0000256" key="1">
    <source>
        <dbReference type="SAM" id="MobiDB-lite"/>
    </source>
</evidence>
<dbReference type="Pfam" id="PF13439">
    <property type="entry name" value="Glyco_transf_4"/>
    <property type="match status" value="1"/>
</dbReference>